<dbReference type="PANTHER" id="PTHR47893:SF1">
    <property type="entry name" value="REGULATORY PROTEIN PCHR"/>
    <property type="match status" value="1"/>
</dbReference>
<feature type="domain" description="HTH araC/xylS-type" evidence="4">
    <location>
        <begin position="226"/>
        <end position="321"/>
    </location>
</feature>
<accession>A0A2S6G2G2</accession>
<name>A0A2S6G2G2_9GAMM</name>
<keyword evidence="3" id="KW-0804">Transcription</keyword>
<evidence type="ECO:0000313" key="5">
    <source>
        <dbReference type="EMBL" id="PPK49958.1"/>
    </source>
</evidence>
<organism evidence="6 7">
    <name type="scientific">Marinobacter persicus</name>
    <dbReference type="NCBI Taxonomy" id="930118"/>
    <lineage>
        <taxon>Bacteria</taxon>
        <taxon>Pseudomonadati</taxon>
        <taxon>Pseudomonadota</taxon>
        <taxon>Gammaproteobacteria</taxon>
        <taxon>Pseudomonadales</taxon>
        <taxon>Marinobacteraceae</taxon>
        <taxon>Marinobacter</taxon>
    </lineage>
</organism>
<evidence type="ECO:0000256" key="1">
    <source>
        <dbReference type="ARBA" id="ARBA00023015"/>
    </source>
</evidence>
<dbReference type="InterPro" id="IPR009057">
    <property type="entry name" value="Homeodomain-like_sf"/>
</dbReference>
<keyword evidence="2 6" id="KW-0238">DNA-binding</keyword>
<reference evidence="6 7" key="2">
    <citation type="submission" date="2018-02" db="EMBL/GenBank/DDBJ databases">
        <title>Subsurface microbial communities from deep shales in Ohio and West Virginia, USA.</title>
        <authorList>
            <person name="Wrighton K."/>
        </authorList>
    </citation>
    <scope>NUCLEOTIDE SEQUENCE [LARGE SCALE GENOMIC DNA]</scope>
    <source>
        <strain evidence="6 7">UTICA-S1B9</strain>
    </source>
</reference>
<dbReference type="Gene3D" id="1.10.10.60">
    <property type="entry name" value="Homeodomain-like"/>
    <property type="match status" value="1"/>
</dbReference>
<evidence type="ECO:0000313" key="8">
    <source>
        <dbReference type="Proteomes" id="UP000239648"/>
    </source>
</evidence>
<dbReference type="InterPro" id="IPR018062">
    <property type="entry name" value="HTH_AraC-typ_CS"/>
</dbReference>
<dbReference type="Proteomes" id="UP000239648">
    <property type="component" value="Unassembled WGS sequence"/>
</dbReference>
<dbReference type="InterPro" id="IPR018060">
    <property type="entry name" value="HTH_AraC"/>
</dbReference>
<dbReference type="InterPro" id="IPR053142">
    <property type="entry name" value="PchR_regulatory_protein"/>
</dbReference>
<dbReference type="GO" id="GO:0009893">
    <property type="term" value="P:positive regulation of metabolic process"/>
    <property type="evidence" value="ECO:0007669"/>
    <property type="project" value="UniProtKB-ARBA"/>
</dbReference>
<dbReference type="GO" id="GO:0043565">
    <property type="term" value="F:sequence-specific DNA binding"/>
    <property type="evidence" value="ECO:0007669"/>
    <property type="project" value="InterPro"/>
</dbReference>
<gene>
    <name evidence="6" type="ORF">B0H24_10405</name>
    <name evidence="5" type="ORF">BY455_1405</name>
</gene>
<dbReference type="PANTHER" id="PTHR47893">
    <property type="entry name" value="REGULATORY PROTEIN PCHR"/>
    <property type="match status" value="1"/>
</dbReference>
<evidence type="ECO:0000259" key="4">
    <source>
        <dbReference type="PROSITE" id="PS01124"/>
    </source>
</evidence>
<evidence type="ECO:0000313" key="7">
    <source>
        <dbReference type="Proteomes" id="UP000239446"/>
    </source>
</evidence>
<evidence type="ECO:0000256" key="2">
    <source>
        <dbReference type="ARBA" id="ARBA00023125"/>
    </source>
</evidence>
<reference evidence="5 8" key="1">
    <citation type="submission" date="2018-02" db="EMBL/GenBank/DDBJ databases">
        <title>Deep subsurface shale carbon reservoir microbial communities from Ohio and West Virginia, USA.</title>
        <authorList>
            <person name="Wrighton K."/>
        </authorList>
    </citation>
    <scope>NUCLEOTIDE SEQUENCE [LARGE SCALE GENOMIC DNA]</scope>
    <source>
        <strain evidence="5 8">UTICA-S1B6</strain>
    </source>
</reference>
<comment type="caution">
    <text evidence="6">The sequence shown here is derived from an EMBL/GenBank/DDBJ whole genome shotgun (WGS) entry which is preliminary data.</text>
</comment>
<sequence length="321" mass="36268">MQAESGAERLREFSVRDFLDFGEQYGIEYRFSANNSGEDNNRTAAIARGCINELTLPSGLRFTHSELDIFHGYESVSLGQAPLLIVIVLEGCINLSVGPVMRELRTGMAASLRLCPEYALQVRQSPDQHLKTLTLAWDPGCSAGVGTEHPVMRRLLQEVHRPMLAWQVPGELFRSLEPSLNLTIPELRKHLVLEGLAMQLLAHGLPEHDQSQPRKPLSYREQQRLESVRQLLEFAPAEHHSLEALADRAAMSSSSLRAKFRATYGVTLFEYLRRCRLELGRNYLERGYSVQQAAHCTGYRHATNFATAYRRHFGVSPRKEA</sequence>
<dbReference type="Proteomes" id="UP000239446">
    <property type="component" value="Unassembled WGS sequence"/>
</dbReference>
<dbReference type="PROSITE" id="PS00041">
    <property type="entry name" value="HTH_ARAC_FAMILY_1"/>
    <property type="match status" value="1"/>
</dbReference>
<dbReference type="OrthoDB" id="6670788at2"/>
<dbReference type="EMBL" id="PTIT01000040">
    <property type="protein sequence ID" value="PPK49958.1"/>
    <property type="molecule type" value="Genomic_DNA"/>
</dbReference>
<dbReference type="Pfam" id="PF12833">
    <property type="entry name" value="HTH_18"/>
    <property type="match status" value="1"/>
</dbReference>
<dbReference type="EMBL" id="PTIU01000040">
    <property type="protein sequence ID" value="PPK51875.1"/>
    <property type="molecule type" value="Genomic_DNA"/>
</dbReference>
<evidence type="ECO:0000256" key="3">
    <source>
        <dbReference type="ARBA" id="ARBA00023163"/>
    </source>
</evidence>
<dbReference type="AlphaFoldDB" id="A0A2S6G2G2"/>
<protein>
    <submittedName>
        <fullName evidence="6">AraC-like DNA-binding protein</fullName>
    </submittedName>
</protein>
<dbReference type="PROSITE" id="PS01124">
    <property type="entry name" value="HTH_ARAC_FAMILY_2"/>
    <property type="match status" value="1"/>
</dbReference>
<evidence type="ECO:0000313" key="6">
    <source>
        <dbReference type="EMBL" id="PPK51875.1"/>
    </source>
</evidence>
<dbReference type="SUPFAM" id="SSF46689">
    <property type="entry name" value="Homeodomain-like"/>
    <property type="match status" value="2"/>
</dbReference>
<keyword evidence="1" id="KW-0805">Transcription regulation</keyword>
<keyword evidence="8" id="KW-1185">Reference proteome</keyword>
<dbReference type="GO" id="GO:0003700">
    <property type="term" value="F:DNA-binding transcription factor activity"/>
    <property type="evidence" value="ECO:0007669"/>
    <property type="project" value="InterPro"/>
</dbReference>
<dbReference type="RefSeq" id="WP_104417449.1">
    <property type="nucleotide sequence ID" value="NZ_PTIT01000040.1"/>
</dbReference>
<dbReference type="SMART" id="SM00342">
    <property type="entry name" value="HTH_ARAC"/>
    <property type="match status" value="1"/>
</dbReference>
<proteinExistence type="predicted"/>